<protein>
    <recommendedName>
        <fullName evidence="1">MADF domain-containing protein</fullName>
    </recommendedName>
</protein>
<evidence type="ECO:0000313" key="3">
    <source>
        <dbReference type="Proteomes" id="UP001148838"/>
    </source>
</evidence>
<evidence type="ECO:0000259" key="1">
    <source>
        <dbReference type="Pfam" id="PF10545"/>
    </source>
</evidence>
<reference evidence="2 3" key="1">
    <citation type="journal article" date="2022" name="Allergy">
        <title>Genome assembly and annotation of Periplaneta americana reveal a comprehensive cockroach allergen profile.</title>
        <authorList>
            <person name="Wang L."/>
            <person name="Xiong Q."/>
            <person name="Saelim N."/>
            <person name="Wang L."/>
            <person name="Nong W."/>
            <person name="Wan A.T."/>
            <person name="Shi M."/>
            <person name="Liu X."/>
            <person name="Cao Q."/>
            <person name="Hui J.H.L."/>
            <person name="Sookrung N."/>
            <person name="Leung T.F."/>
            <person name="Tungtrongchitr A."/>
            <person name="Tsui S.K.W."/>
        </authorList>
    </citation>
    <scope>NUCLEOTIDE SEQUENCE [LARGE SCALE GENOMIC DNA]</scope>
    <source>
        <strain evidence="2">PWHHKU_190912</strain>
    </source>
</reference>
<evidence type="ECO:0000313" key="2">
    <source>
        <dbReference type="EMBL" id="KAJ4434228.1"/>
    </source>
</evidence>
<dbReference type="Proteomes" id="UP001148838">
    <property type="component" value="Unassembled WGS sequence"/>
</dbReference>
<feature type="domain" description="MADF" evidence="1">
    <location>
        <begin position="33"/>
        <end position="87"/>
    </location>
</feature>
<name>A0ABQ8SJP8_PERAM</name>
<dbReference type="InterPro" id="IPR006578">
    <property type="entry name" value="MADF-dom"/>
</dbReference>
<accession>A0ABQ8SJP8</accession>
<gene>
    <name evidence="2" type="ORF">ANN_22776</name>
</gene>
<sequence length="221" mass="25616">MRNPNHEEDRDITYALFCSVLCIMEQVLFDEILILSVEENPHVYDKRRASYKDEKMKENTLLSVAASLNTDHNGAKWEYKGTVHQLFIDFKKAYDSVKREVLYDILIEFGIPKKLVRLIKMCLSETYSRVRIDIARRLKHLHTSWDNVNVERSCVSGKIPYCSRGENATREYIVACSESYASNLRQSPPSHSLESNSVPFVFVSDLRVAYVSLETMYESSK</sequence>
<dbReference type="Pfam" id="PF10545">
    <property type="entry name" value="MADF_DNA_bdg"/>
    <property type="match status" value="1"/>
</dbReference>
<comment type="caution">
    <text evidence="2">The sequence shown here is derived from an EMBL/GenBank/DDBJ whole genome shotgun (WGS) entry which is preliminary data.</text>
</comment>
<organism evidence="2 3">
    <name type="scientific">Periplaneta americana</name>
    <name type="common">American cockroach</name>
    <name type="synonym">Blatta americana</name>
    <dbReference type="NCBI Taxonomy" id="6978"/>
    <lineage>
        <taxon>Eukaryota</taxon>
        <taxon>Metazoa</taxon>
        <taxon>Ecdysozoa</taxon>
        <taxon>Arthropoda</taxon>
        <taxon>Hexapoda</taxon>
        <taxon>Insecta</taxon>
        <taxon>Pterygota</taxon>
        <taxon>Neoptera</taxon>
        <taxon>Polyneoptera</taxon>
        <taxon>Dictyoptera</taxon>
        <taxon>Blattodea</taxon>
        <taxon>Blattoidea</taxon>
        <taxon>Blattidae</taxon>
        <taxon>Blattinae</taxon>
        <taxon>Periplaneta</taxon>
    </lineage>
</organism>
<proteinExistence type="predicted"/>
<dbReference type="EMBL" id="JAJSOF020000025">
    <property type="protein sequence ID" value="KAJ4434228.1"/>
    <property type="molecule type" value="Genomic_DNA"/>
</dbReference>
<keyword evidence="3" id="KW-1185">Reference proteome</keyword>